<evidence type="ECO:0000259" key="3">
    <source>
        <dbReference type="Pfam" id="PF24481"/>
    </source>
</evidence>
<gene>
    <name evidence="4" type="ORF">NIIDMKKI_26720</name>
</gene>
<reference evidence="4 5" key="1">
    <citation type="submission" date="2020-07" db="EMBL/GenBank/DDBJ databases">
        <title>Mycobacterium kansasii (former subtype) with zoonotic potential isolated from diseased indoor pet cat, Japan.</title>
        <authorList>
            <person name="Fukano H."/>
            <person name="Terazono T."/>
            <person name="Hoshino Y."/>
        </authorList>
    </citation>
    <scope>NUCLEOTIDE SEQUENCE [LARGE SCALE GENOMIC DNA]</scope>
    <source>
        <strain evidence="4 5">Kuro-I</strain>
    </source>
</reference>
<dbReference type="AlphaFoldDB" id="A0A7G1I938"/>
<dbReference type="Proteomes" id="UP000516380">
    <property type="component" value="Chromosome"/>
</dbReference>
<dbReference type="Gene3D" id="1.10.287.1490">
    <property type="match status" value="1"/>
</dbReference>
<feature type="compositionally biased region" description="Polar residues" evidence="2">
    <location>
        <begin position="296"/>
        <end position="305"/>
    </location>
</feature>
<feature type="coiled-coil region" evidence="1">
    <location>
        <begin position="60"/>
        <end position="181"/>
    </location>
</feature>
<feature type="region of interest" description="Disordered" evidence="2">
    <location>
        <begin position="254"/>
        <end position="305"/>
    </location>
</feature>
<organism evidence="4 5">
    <name type="scientific">Mycobacterium kansasii</name>
    <dbReference type="NCBI Taxonomy" id="1768"/>
    <lineage>
        <taxon>Bacteria</taxon>
        <taxon>Bacillati</taxon>
        <taxon>Actinomycetota</taxon>
        <taxon>Actinomycetes</taxon>
        <taxon>Mycobacteriales</taxon>
        <taxon>Mycobacteriaceae</taxon>
        <taxon>Mycobacterium</taxon>
    </lineage>
</organism>
<accession>A0A7G1I938</accession>
<evidence type="ECO:0000313" key="5">
    <source>
        <dbReference type="Proteomes" id="UP000516380"/>
    </source>
</evidence>
<sequence length="305" mass="33886">MLQQDLETGHESRSGTATFALELAKLDAELSRIAHRSTHLPQREACERVQIEHNAAGDRLAAVRIAVEDLDAQVSRFEAEIDAVRKREERDRSLLKSGATDAKQLSDLQHELETLERRQASLEDSLLEVMERREELQARQAAETAALAKLHTELDGARQALDAALAELEQSRRERSSRREELSASLNPDLVALYERQRAGEGRAPDRCRVIDVGPAGSRSAAASWPGSRRPPTTMFCGARNVEQSYCGSRVLSSESHHRSRRRVAGNPGRPDTARWCGPWTARPYWRSPSRRSAGPPTTSLNTAG</sequence>
<dbReference type="EMBL" id="AP023343">
    <property type="protein sequence ID" value="BCI87466.1"/>
    <property type="molecule type" value="Genomic_DNA"/>
</dbReference>
<evidence type="ECO:0000313" key="4">
    <source>
        <dbReference type="EMBL" id="BCI87466.1"/>
    </source>
</evidence>
<proteinExistence type="predicted"/>
<keyword evidence="5" id="KW-1185">Reference proteome</keyword>
<evidence type="ECO:0000256" key="1">
    <source>
        <dbReference type="SAM" id="Coils"/>
    </source>
</evidence>
<protein>
    <recommendedName>
        <fullName evidence="3">CT398-like coiled coil hairpin domain-containing protein</fullName>
    </recommendedName>
</protein>
<feature type="domain" description="CT398-like coiled coil hairpin" evidence="3">
    <location>
        <begin position="23"/>
        <end position="202"/>
    </location>
</feature>
<dbReference type="InterPro" id="IPR056003">
    <property type="entry name" value="CT398_CC_hairpin"/>
</dbReference>
<keyword evidence="1" id="KW-0175">Coiled coil</keyword>
<name>A0A7G1I938_MYCKA</name>
<evidence type="ECO:0000256" key="2">
    <source>
        <dbReference type="SAM" id="MobiDB-lite"/>
    </source>
</evidence>
<dbReference type="Pfam" id="PF24481">
    <property type="entry name" value="CT398_CC"/>
    <property type="match status" value="1"/>
</dbReference>